<name>A0AAD5UTN1_9APHY</name>
<gene>
    <name evidence="7" type="ORF">NLI96_g10496</name>
</gene>
<dbReference type="Pfam" id="PF09597">
    <property type="entry name" value="SAM_Ribosomal_mS41"/>
    <property type="match status" value="1"/>
</dbReference>
<dbReference type="EMBL" id="JANAWD010000600">
    <property type="protein sequence ID" value="KAJ3477383.1"/>
    <property type="molecule type" value="Genomic_DNA"/>
</dbReference>
<evidence type="ECO:0000313" key="8">
    <source>
        <dbReference type="Proteomes" id="UP001212997"/>
    </source>
</evidence>
<evidence type="ECO:0000259" key="6">
    <source>
        <dbReference type="SMART" id="SM01238"/>
    </source>
</evidence>
<reference evidence="7" key="1">
    <citation type="submission" date="2022-07" db="EMBL/GenBank/DDBJ databases">
        <title>Genome Sequence of Physisporinus lineatus.</title>
        <authorList>
            <person name="Buettner E."/>
        </authorList>
    </citation>
    <scope>NUCLEOTIDE SEQUENCE</scope>
    <source>
        <strain evidence="7">VT162</strain>
    </source>
</reference>
<accession>A0AAD5UTN1</accession>
<dbReference type="Proteomes" id="UP001212997">
    <property type="component" value="Unassembled WGS sequence"/>
</dbReference>
<organism evidence="7 8">
    <name type="scientific">Meripilus lineatus</name>
    <dbReference type="NCBI Taxonomy" id="2056292"/>
    <lineage>
        <taxon>Eukaryota</taxon>
        <taxon>Fungi</taxon>
        <taxon>Dikarya</taxon>
        <taxon>Basidiomycota</taxon>
        <taxon>Agaricomycotina</taxon>
        <taxon>Agaricomycetes</taxon>
        <taxon>Polyporales</taxon>
        <taxon>Meripilaceae</taxon>
        <taxon>Meripilus</taxon>
    </lineage>
</organism>
<keyword evidence="8" id="KW-1185">Reference proteome</keyword>
<proteinExistence type="inferred from homology"/>
<comment type="caution">
    <text evidence="7">The sequence shown here is derived from an EMBL/GenBank/DDBJ whole genome shotgun (WGS) entry which is preliminary data.</text>
</comment>
<dbReference type="GO" id="GO:0005739">
    <property type="term" value="C:mitochondrion"/>
    <property type="evidence" value="ECO:0007669"/>
    <property type="project" value="UniProtKB-SubCell"/>
</dbReference>
<dbReference type="InterPro" id="IPR039603">
    <property type="entry name" value="Ribosomal_mS41"/>
</dbReference>
<evidence type="ECO:0000256" key="4">
    <source>
        <dbReference type="ARBA" id="ARBA00035129"/>
    </source>
</evidence>
<comment type="subcellular location">
    <subcellularLocation>
        <location evidence="1">Mitochondrion</location>
    </subcellularLocation>
</comment>
<comment type="similarity">
    <text evidence="2">Belongs to the mitochondrion-specific ribosomal protein mS41 family.</text>
</comment>
<dbReference type="AlphaFoldDB" id="A0AAD5UTN1"/>
<keyword evidence="3" id="KW-0496">Mitochondrion</keyword>
<evidence type="ECO:0000256" key="1">
    <source>
        <dbReference type="ARBA" id="ARBA00004173"/>
    </source>
</evidence>
<evidence type="ECO:0000313" key="7">
    <source>
        <dbReference type="EMBL" id="KAJ3477383.1"/>
    </source>
</evidence>
<sequence length="130" mass="14994">MSQLLGLRSCRVFPQQCRTIVNRAALKPIPLPRGNCDITTPEQFLTAIGRSTQTKVTAESWNDLWKLDGHALKQAGVGVRDRRYVLWSLEKFRQGEEIPEFAHPRQPKKKIRGWGPAVQNGKRIRSRRHR</sequence>
<dbReference type="PANTHER" id="PTHR28235:SF1">
    <property type="entry name" value="SMALL RIBOSOMAL SUBUNIT PROTEIN MS41"/>
    <property type="match status" value="1"/>
</dbReference>
<dbReference type="InterPro" id="IPR019083">
    <property type="entry name" value="SAM_Ribosomal_mS41"/>
</dbReference>
<evidence type="ECO:0000256" key="5">
    <source>
        <dbReference type="SAM" id="MobiDB-lite"/>
    </source>
</evidence>
<dbReference type="SMART" id="SM01238">
    <property type="entry name" value="IGR"/>
    <property type="match status" value="1"/>
</dbReference>
<feature type="region of interest" description="Disordered" evidence="5">
    <location>
        <begin position="98"/>
        <end position="130"/>
    </location>
</feature>
<dbReference type="PANTHER" id="PTHR28235">
    <property type="entry name" value="PROTEIN FYV4, MITOCHONDRIAL"/>
    <property type="match status" value="1"/>
</dbReference>
<feature type="domain" description="Small ribosomal subunit protein mS41 SAM" evidence="6">
    <location>
        <begin position="41"/>
        <end position="95"/>
    </location>
</feature>
<protein>
    <recommendedName>
        <fullName evidence="4">Small ribosomal subunit protein mS41</fullName>
    </recommendedName>
</protein>
<evidence type="ECO:0000256" key="2">
    <source>
        <dbReference type="ARBA" id="ARBA00010492"/>
    </source>
</evidence>
<evidence type="ECO:0000256" key="3">
    <source>
        <dbReference type="ARBA" id="ARBA00023128"/>
    </source>
</evidence>